<dbReference type="CDD" id="cd00185">
    <property type="entry name" value="TNFRSF"/>
    <property type="match status" value="1"/>
</dbReference>
<keyword evidence="4" id="KW-0732">Signal</keyword>
<evidence type="ECO:0000256" key="5">
    <source>
        <dbReference type="ARBA" id="ARBA00022737"/>
    </source>
</evidence>
<dbReference type="Gene3D" id="2.10.50.10">
    <property type="entry name" value="Tumor Necrosis Factor Receptor, subunit A, domain 2"/>
    <property type="match status" value="5"/>
</dbReference>
<dbReference type="GO" id="GO:0005576">
    <property type="term" value="C:extracellular region"/>
    <property type="evidence" value="ECO:0007669"/>
    <property type="project" value="UniProtKB-SubCell"/>
</dbReference>
<keyword evidence="5" id="KW-0677">Repeat</keyword>
<feature type="domain" description="TNFR-Cys" evidence="9">
    <location>
        <begin position="54"/>
        <end position="95"/>
    </location>
</feature>
<keyword evidence="3" id="KW-0053">Apoptosis</keyword>
<evidence type="ECO:0000256" key="2">
    <source>
        <dbReference type="ARBA" id="ARBA00022525"/>
    </source>
</evidence>
<feature type="repeat" description="TNFR-Cys" evidence="8">
    <location>
        <begin position="134"/>
        <end position="175"/>
    </location>
</feature>
<proteinExistence type="predicted"/>
<keyword evidence="10" id="KW-0675">Receptor</keyword>
<gene>
    <name evidence="10" type="ORF">EOD39_4283</name>
</gene>
<reference evidence="10 11" key="1">
    <citation type="submission" date="2019-01" db="EMBL/GenBank/DDBJ databases">
        <title>Draft Genome and Complete Hox-Cluster Characterization of the Sterlet Sturgeon (Acipenser ruthenus).</title>
        <authorList>
            <person name="Wei Q."/>
        </authorList>
    </citation>
    <scope>NUCLEOTIDE SEQUENCE [LARGE SCALE GENOMIC DNA]</scope>
    <source>
        <strain evidence="10">WHYD16114868_AA</strain>
        <tissue evidence="10">Blood</tissue>
    </source>
</reference>
<keyword evidence="7" id="KW-0325">Glycoprotein</keyword>
<feature type="disulfide bond" evidence="8">
    <location>
        <begin position="135"/>
        <end position="150"/>
    </location>
</feature>
<feature type="non-terminal residue" evidence="10">
    <location>
        <position position="1"/>
    </location>
</feature>
<dbReference type="Pfam" id="PF00020">
    <property type="entry name" value="TNFR_c6"/>
    <property type="match status" value="4"/>
</dbReference>
<evidence type="ECO:0000256" key="3">
    <source>
        <dbReference type="ARBA" id="ARBA00022703"/>
    </source>
</evidence>
<dbReference type="Proteomes" id="UP000289886">
    <property type="component" value="Unassembled WGS sequence"/>
</dbReference>
<sequence>LLAVSFTWALHEIPAPTYQHWDPVTSHFFTCDQCPPGTFVQHHCNANRKTVCSPCPAHHYSENWHWDEKCQYCTVVCKEKQNFQHECNSTHNRLCKCIEGYHLEIEFCIKHSSCRSGYGVKKLGTSEDDTVCERCPGGYYSNELSATKPCIKHTNCAELGLRTSSPGTATRDAVCDTNEKGSSSQCFHNQLECYTDITLCEEAVFQFIASQGLPAYQLDMLMDSLPGQKVDGRNIEIVKKMCNPKQQTIHLLKLWMHQNKDQDKIYSIYQDMNQCERVVSRCPGFKNLTLDHFNIVKESLPGNKVKEEDIRWIVKTCDPKQYIPQLLSLWKAQNADQDTANVLSQSVKKLRSQKVPKKLLQSLRRIVKIFNNSAIHRIYQKMFLEIIQGKNYYTQYWNYIEKCQYCNNFCKENQFVKKECSPFHNRVCECRKGYYWHFEFCIKHSECPPEYGVKVEGTPHKDTVCEKCPPGWFSSASSKHEKCLKHTDCESLNLIQIISGTGWHDNLCMSCTDPKATGYGVKIVNVDPVVCAYLDHVIYQSEHIDQAPGVLYFNQTQDMSDHKTD</sequence>
<feature type="repeat" description="TNFR-Cys" evidence="8">
    <location>
        <begin position="54"/>
        <end position="95"/>
    </location>
</feature>
<evidence type="ECO:0000256" key="6">
    <source>
        <dbReference type="ARBA" id="ARBA00023157"/>
    </source>
</evidence>
<comment type="caution">
    <text evidence="8">Lacks conserved residue(s) required for the propagation of feature annotation.</text>
</comment>
<dbReference type="InterPro" id="IPR052459">
    <property type="entry name" value="TNFRSF_decoy_receptor"/>
</dbReference>
<accession>A0A444UIZ6</accession>
<comment type="caution">
    <text evidence="10">The sequence shown here is derived from an EMBL/GenBank/DDBJ whole genome shotgun (WGS) entry which is preliminary data.</text>
</comment>
<comment type="subcellular location">
    <subcellularLocation>
        <location evidence="1">Secreted</location>
    </subcellularLocation>
</comment>
<evidence type="ECO:0000313" key="11">
    <source>
        <dbReference type="Proteomes" id="UP000289886"/>
    </source>
</evidence>
<name>A0A444UIZ6_ACIRT</name>
<dbReference type="AlphaFoldDB" id="A0A444UIZ6"/>
<dbReference type="PANTHER" id="PTHR23097:SF90">
    <property type="entry name" value="TUMOR NECROSIS FACTOR RECEPTOR SUPERFAMILY MEMBER 11B"/>
    <property type="match status" value="1"/>
</dbReference>
<evidence type="ECO:0000256" key="1">
    <source>
        <dbReference type="ARBA" id="ARBA00004613"/>
    </source>
</evidence>
<evidence type="ECO:0000256" key="7">
    <source>
        <dbReference type="ARBA" id="ARBA00023180"/>
    </source>
</evidence>
<dbReference type="PANTHER" id="PTHR23097">
    <property type="entry name" value="TUMOR NECROSIS FACTOR RECEPTOR SUPERFAMILY MEMBER"/>
    <property type="match status" value="1"/>
</dbReference>
<dbReference type="EMBL" id="SCEB01214469">
    <property type="protein sequence ID" value="RXM35167.1"/>
    <property type="molecule type" value="Genomic_DNA"/>
</dbReference>
<evidence type="ECO:0000259" key="9">
    <source>
        <dbReference type="PROSITE" id="PS50050"/>
    </source>
</evidence>
<protein>
    <submittedName>
        <fullName evidence="10">Tumor necrosis factor receptor superfamily member 11B</fullName>
    </submittedName>
</protein>
<evidence type="ECO:0000256" key="4">
    <source>
        <dbReference type="ARBA" id="ARBA00022729"/>
    </source>
</evidence>
<dbReference type="InterPro" id="IPR001368">
    <property type="entry name" value="TNFR/NGFR_Cys_rich_reg"/>
</dbReference>
<dbReference type="InterPro" id="IPR017371">
    <property type="entry name" value="TNFR_11B"/>
</dbReference>
<feature type="disulfide bond" evidence="8">
    <location>
        <begin position="55"/>
        <end position="70"/>
    </location>
</feature>
<organism evidence="10 11">
    <name type="scientific">Acipenser ruthenus</name>
    <name type="common">Sterlet sturgeon</name>
    <dbReference type="NCBI Taxonomy" id="7906"/>
    <lineage>
        <taxon>Eukaryota</taxon>
        <taxon>Metazoa</taxon>
        <taxon>Chordata</taxon>
        <taxon>Craniata</taxon>
        <taxon>Vertebrata</taxon>
        <taxon>Euteleostomi</taxon>
        <taxon>Actinopterygii</taxon>
        <taxon>Chondrostei</taxon>
        <taxon>Acipenseriformes</taxon>
        <taxon>Acipenseridae</taxon>
        <taxon>Acipenser</taxon>
    </lineage>
</organism>
<dbReference type="SUPFAM" id="SSF47986">
    <property type="entry name" value="DEATH domain"/>
    <property type="match status" value="1"/>
</dbReference>
<feature type="domain" description="TNFR-Cys" evidence="9">
    <location>
        <begin position="134"/>
        <end position="175"/>
    </location>
</feature>
<dbReference type="SMART" id="SM00208">
    <property type="entry name" value="TNFR"/>
    <property type="match status" value="7"/>
</dbReference>
<dbReference type="GO" id="GO:0006915">
    <property type="term" value="P:apoptotic process"/>
    <property type="evidence" value="ECO:0007669"/>
    <property type="project" value="UniProtKB-KW"/>
</dbReference>
<dbReference type="SUPFAM" id="SSF57586">
    <property type="entry name" value="TNF receptor-like"/>
    <property type="match status" value="3"/>
</dbReference>
<dbReference type="PROSITE" id="PS50050">
    <property type="entry name" value="TNFR_NGFR_2"/>
    <property type="match status" value="2"/>
</dbReference>
<evidence type="ECO:0000313" key="10">
    <source>
        <dbReference type="EMBL" id="RXM35167.1"/>
    </source>
</evidence>
<evidence type="ECO:0000256" key="8">
    <source>
        <dbReference type="PROSITE-ProRule" id="PRU00206"/>
    </source>
</evidence>
<dbReference type="PRINTS" id="PR01975">
    <property type="entry name" value="TNFACTORR11B"/>
</dbReference>
<keyword evidence="6 8" id="KW-1015">Disulfide bond</keyword>
<dbReference type="Pfam" id="PF23630">
    <property type="entry name" value="Death_TNFRSF11B"/>
    <property type="match status" value="2"/>
</dbReference>
<keyword evidence="2" id="KW-0964">Secreted</keyword>
<feature type="disulfide bond" evidence="8">
    <location>
        <begin position="77"/>
        <end position="95"/>
    </location>
</feature>
<dbReference type="InterPro" id="IPR057633">
    <property type="entry name" value="Death_TNF11B"/>
</dbReference>
<keyword evidence="11" id="KW-1185">Reference proteome</keyword>
<dbReference type="InterPro" id="IPR011029">
    <property type="entry name" value="DEATH-like_dom_sf"/>
</dbReference>